<sequence>MNPKTMKPIERPPVPALAEKSKSTKKTRSSSLLKSKPKFESLLKGKKKNESPSVATVSSMEYDVLVAKSKNPNIDLKGKSKWKESIPSPLEPPLKEPDVEGKNKFKNVEPEVPTFLERITRSTGLKAFLPRQDVMNALFFGNSTIEDPKGTLRSELAEKDELREIKVKFPLVDDDSMLVTTIHEEGSSSWPHKECFSLVEVDANIEVALKVLFLDQAEGAPLSTEANIPQSSPLAENATLKLNEVEFPEARATESRIDEVKDPPPSLNDEIEAPSMQVARPKRTSITVLGTLENLVESMMKESSDLSESQRRVEQEAVRSIFRSL</sequence>
<reference evidence="3" key="1">
    <citation type="journal article" date="2013" name="Science">
        <title>The Amborella genome and the evolution of flowering plants.</title>
        <authorList>
            <consortium name="Amborella Genome Project"/>
        </authorList>
    </citation>
    <scope>NUCLEOTIDE SEQUENCE [LARGE SCALE GENOMIC DNA]</scope>
</reference>
<feature type="region of interest" description="Disordered" evidence="1">
    <location>
        <begin position="73"/>
        <end position="101"/>
    </location>
</feature>
<protein>
    <submittedName>
        <fullName evidence="2">Uncharacterized protein</fullName>
    </submittedName>
</protein>
<feature type="region of interest" description="Disordered" evidence="1">
    <location>
        <begin position="251"/>
        <end position="270"/>
    </location>
</feature>
<dbReference type="AlphaFoldDB" id="W1NEC6"/>
<proteinExistence type="predicted"/>
<name>W1NEC6_AMBTC</name>
<dbReference type="Gramene" id="ERM93714">
    <property type="protein sequence ID" value="ERM93714"/>
    <property type="gene ID" value="AMTR_s00004p00239360"/>
</dbReference>
<evidence type="ECO:0000313" key="2">
    <source>
        <dbReference type="EMBL" id="ERM93714.1"/>
    </source>
</evidence>
<organism evidence="2 3">
    <name type="scientific">Amborella trichopoda</name>
    <dbReference type="NCBI Taxonomy" id="13333"/>
    <lineage>
        <taxon>Eukaryota</taxon>
        <taxon>Viridiplantae</taxon>
        <taxon>Streptophyta</taxon>
        <taxon>Embryophyta</taxon>
        <taxon>Tracheophyta</taxon>
        <taxon>Spermatophyta</taxon>
        <taxon>Magnoliopsida</taxon>
        <taxon>Amborellales</taxon>
        <taxon>Amborellaceae</taxon>
        <taxon>Amborella</taxon>
    </lineage>
</organism>
<dbReference type="EMBL" id="KI397628">
    <property type="protein sequence ID" value="ERM93714.1"/>
    <property type="molecule type" value="Genomic_DNA"/>
</dbReference>
<dbReference type="Proteomes" id="UP000017836">
    <property type="component" value="Unassembled WGS sequence"/>
</dbReference>
<feature type="compositionally biased region" description="Basic and acidic residues" evidence="1">
    <location>
        <begin position="251"/>
        <end position="262"/>
    </location>
</feature>
<accession>W1NEC6</accession>
<keyword evidence="3" id="KW-1185">Reference proteome</keyword>
<feature type="region of interest" description="Disordered" evidence="1">
    <location>
        <begin position="1"/>
        <end position="55"/>
    </location>
</feature>
<evidence type="ECO:0000313" key="3">
    <source>
        <dbReference type="Proteomes" id="UP000017836"/>
    </source>
</evidence>
<evidence type="ECO:0000256" key="1">
    <source>
        <dbReference type="SAM" id="MobiDB-lite"/>
    </source>
</evidence>
<gene>
    <name evidence="2" type="ORF">AMTR_s00004p00239360</name>
</gene>
<dbReference type="HOGENOM" id="CLU_856172_0_0_1"/>